<dbReference type="EMBL" id="UFQR01000002">
    <property type="protein sequence ID" value="SSW94875.1"/>
    <property type="molecule type" value="Genomic_DNA"/>
</dbReference>
<sequence>MNMDLFRNYPPVHDVSVIVHGAAALDAQCYLNEMWLCNSDLLKKEYFDVKSMSWQIGIELQGKPEDPLQDPVVMMSLKQQKYLLQLHEDIDNQCGAKGDDYSKIEEYKRADRILSVGKYWTGPNMNTDYHHGSEIMKEHLIKNARYMIRISQQDLISAWKKRWVDHTVCRWLIEALLAHKSLQLHVVVSPLDAAVWAAGDQYSFGSGAERTFELLKYYITHDLHTDELLSDENGDRADALKRVLIAPFFFSLIGYQNSKLRREKPINGRISIWRHIPPRLSSSLCQKSRHYEV</sequence>
<reference evidence="1" key="1">
    <citation type="submission" date="2018-04" db="EMBL/GenBank/DDBJ databases">
        <authorList>
            <person name="Go L.Y."/>
            <person name="Mitchell J.A."/>
        </authorList>
    </citation>
    <scope>NUCLEOTIDE SEQUENCE</scope>
    <source>
        <strain evidence="1">ARTV</strain>
    </source>
</reference>
<name>A0A3B0LW84_9GAMM</name>
<proteinExistence type="predicted"/>
<gene>
    <name evidence="1" type="ORF">ARTV_0527</name>
</gene>
<organism evidence="1">
    <name type="scientific">Arsenophonus endosymbiont of Trialeurodes vaporariorum</name>
    <dbReference type="NCBI Taxonomy" id="235567"/>
    <lineage>
        <taxon>Bacteria</taxon>
        <taxon>Pseudomonadati</taxon>
        <taxon>Pseudomonadota</taxon>
        <taxon>Gammaproteobacteria</taxon>
        <taxon>Enterobacterales</taxon>
        <taxon>Morganellaceae</taxon>
        <taxon>Arsenophonus</taxon>
    </lineage>
</organism>
<evidence type="ECO:0000313" key="1">
    <source>
        <dbReference type="EMBL" id="SSW94875.1"/>
    </source>
</evidence>
<protein>
    <submittedName>
        <fullName evidence="1">Uncharacterized protein</fullName>
    </submittedName>
</protein>
<dbReference type="Gene3D" id="3.30.870.10">
    <property type="entry name" value="Endonuclease Chain A"/>
    <property type="match status" value="2"/>
</dbReference>
<accession>A0A3B0LW84</accession>
<dbReference type="AlphaFoldDB" id="A0A3B0LW84"/>